<dbReference type="EMBL" id="LGRX02015134">
    <property type="protein sequence ID" value="KAK3263698.1"/>
    <property type="molecule type" value="Genomic_DNA"/>
</dbReference>
<dbReference type="AlphaFoldDB" id="A0AAE0FQ78"/>
<evidence type="ECO:0000313" key="7">
    <source>
        <dbReference type="Proteomes" id="UP001190700"/>
    </source>
</evidence>
<name>A0AAE0FQ78_9CHLO</name>
<dbReference type="GO" id="GO:0030992">
    <property type="term" value="C:intraciliary transport particle B"/>
    <property type="evidence" value="ECO:0007669"/>
    <property type="project" value="TreeGrafter"/>
</dbReference>
<dbReference type="GO" id="GO:0035720">
    <property type="term" value="P:intraciliary anterograde transport"/>
    <property type="evidence" value="ECO:0007669"/>
    <property type="project" value="TreeGrafter"/>
</dbReference>
<protein>
    <submittedName>
        <fullName evidence="6">Intraflagellar transport protein 56</fullName>
    </submittedName>
</protein>
<evidence type="ECO:0000256" key="4">
    <source>
        <dbReference type="ARBA" id="ARBA00022803"/>
    </source>
</evidence>
<dbReference type="GO" id="GO:0035735">
    <property type="term" value="P:intraciliary transport involved in cilium assembly"/>
    <property type="evidence" value="ECO:0007669"/>
    <property type="project" value="TreeGrafter"/>
</dbReference>
<evidence type="ECO:0000256" key="2">
    <source>
        <dbReference type="ARBA" id="ARBA00007834"/>
    </source>
</evidence>
<evidence type="ECO:0000313" key="6">
    <source>
        <dbReference type="EMBL" id="KAK3263698.1"/>
    </source>
</evidence>
<keyword evidence="7" id="KW-1185">Reference proteome</keyword>
<dbReference type="GO" id="GO:0097546">
    <property type="term" value="C:ciliary base"/>
    <property type="evidence" value="ECO:0007669"/>
    <property type="project" value="TreeGrafter"/>
</dbReference>
<comment type="subcellular location">
    <subcellularLocation>
        <location evidence="1">Cell projection</location>
        <location evidence="1">Cilium</location>
    </subcellularLocation>
</comment>
<evidence type="ECO:0000256" key="3">
    <source>
        <dbReference type="ARBA" id="ARBA00022737"/>
    </source>
</evidence>
<evidence type="ECO:0000256" key="1">
    <source>
        <dbReference type="ARBA" id="ARBA00004138"/>
    </source>
</evidence>
<dbReference type="SUPFAM" id="SSF48452">
    <property type="entry name" value="TPR-like"/>
    <property type="match status" value="1"/>
</dbReference>
<dbReference type="Gene3D" id="1.25.40.10">
    <property type="entry name" value="Tetratricopeptide repeat domain"/>
    <property type="match status" value="1"/>
</dbReference>
<feature type="non-terminal residue" evidence="6">
    <location>
        <position position="182"/>
    </location>
</feature>
<dbReference type="InterPro" id="IPR030511">
    <property type="entry name" value="TTC26"/>
</dbReference>
<gene>
    <name evidence="6" type="ORF">CYMTET_27512</name>
</gene>
<dbReference type="Proteomes" id="UP001190700">
    <property type="component" value="Unassembled WGS sequence"/>
</dbReference>
<dbReference type="GO" id="GO:0036064">
    <property type="term" value="C:ciliary basal body"/>
    <property type="evidence" value="ECO:0007669"/>
    <property type="project" value="TreeGrafter"/>
</dbReference>
<dbReference type="PANTHER" id="PTHR14781">
    <property type="entry name" value="INTRAFLAGELLAR TRANSPORT PROTEIN 56"/>
    <property type="match status" value="1"/>
</dbReference>
<keyword evidence="5" id="KW-0966">Cell projection</keyword>
<accession>A0AAE0FQ78</accession>
<evidence type="ECO:0000256" key="5">
    <source>
        <dbReference type="ARBA" id="ARBA00023273"/>
    </source>
</evidence>
<proteinExistence type="inferred from homology"/>
<dbReference type="InterPro" id="IPR011990">
    <property type="entry name" value="TPR-like_helical_dom_sf"/>
</dbReference>
<organism evidence="6 7">
    <name type="scientific">Cymbomonas tetramitiformis</name>
    <dbReference type="NCBI Taxonomy" id="36881"/>
    <lineage>
        <taxon>Eukaryota</taxon>
        <taxon>Viridiplantae</taxon>
        <taxon>Chlorophyta</taxon>
        <taxon>Pyramimonadophyceae</taxon>
        <taxon>Pyramimonadales</taxon>
        <taxon>Pyramimonadaceae</taxon>
        <taxon>Cymbomonas</taxon>
    </lineage>
</organism>
<sequence length="182" mass="21067">MEICAECEIDRPYTLTTHAYVGATRRQKIHAGITFLSSCCRWLPLLRSIRYHQQLTDSTEDQLSLAAIHYLRSHFQEATDIYKRLLLETREYLALNVYVALCYCKLDYYDVSLEILAVYLQAHPESALAINLKACNHFRLYNGKAAEAEIKALEEHCKGNWTENDLVRHNLVVFRNGENALQ</sequence>
<comment type="caution">
    <text evidence="6">The sequence shown here is derived from an EMBL/GenBank/DDBJ whole genome shotgun (WGS) entry which is preliminary data.</text>
</comment>
<dbReference type="GO" id="GO:0120170">
    <property type="term" value="F:intraciliary transport particle B binding"/>
    <property type="evidence" value="ECO:0007669"/>
    <property type="project" value="TreeGrafter"/>
</dbReference>
<dbReference type="FunFam" id="1.25.40.10:FF:001373">
    <property type="entry name" value="Tetratricopeptide repeat domain 26"/>
    <property type="match status" value="1"/>
</dbReference>
<keyword evidence="3" id="KW-0677">Repeat</keyword>
<keyword evidence="4" id="KW-0802">TPR repeat</keyword>
<dbReference type="PANTHER" id="PTHR14781:SF0">
    <property type="entry name" value="INTRAFLAGELLAR TRANSPORT PROTEIN 56"/>
    <property type="match status" value="1"/>
</dbReference>
<reference evidence="6 7" key="1">
    <citation type="journal article" date="2015" name="Genome Biol. Evol.">
        <title>Comparative Genomics of a Bacterivorous Green Alga Reveals Evolutionary Causalities and Consequences of Phago-Mixotrophic Mode of Nutrition.</title>
        <authorList>
            <person name="Burns J.A."/>
            <person name="Paasch A."/>
            <person name="Narechania A."/>
            <person name="Kim E."/>
        </authorList>
    </citation>
    <scope>NUCLEOTIDE SEQUENCE [LARGE SCALE GENOMIC DNA]</scope>
    <source>
        <strain evidence="6 7">PLY_AMNH</strain>
    </source>
</reference>
<comment type="similarity">
    <text evidence="2">Belongs to the IFT56 family.</text>
</comment>